<dbReference type="Gene3D" id="3.90.550.10">
    <property type="entry name" value="Spore Coat Polysaccharide Biosynthesis Protein SpsA, Chain A"/>
    <property type="match status" value="1"/>
</dbReference>
<evidence type="ECO:0000256" key="4">
    <source>
        <dbReference type="SAM" id="MobiDB-lite"/>
    </source>
</evidence>
<protein>
    <recommendedName>
        <fullName evidence="7">Nucleotide-diphospho-sugar transferase domain-containing protein</fullName>
    </recommendedName>
</protein>
<reference evidence="5 6" key="1">
    <citation type="journal article" date="2024" name="Science">
        <title>Giant polyketide synthase enzymes in the biosynthesis of giant marine polyether toxins.</title>
        <authorList>
            <person name="Fallon T.R."/>
            <person name="Shende V.V."/>
            <person name="Wierzbicki I.H."/>
            <person name="Pendleton A.L."/>
            <person name="Watervoot N.F."/>
            <person name="Auber R.P."/>
            <person name="Gonzalez D.J."/>
            <person name="Wisecaver J.H."/>
            <person name="Moore B.S."/>
        </authorList>
    </citation>
    <scope>NUCLEOTIDE SEQUENCE [LARGE SCALE GENOMIC DNA]</scope>
    <source>
        <strain evidence="5 6">12B1</strain>
    </source>
</reference>
<accession>A0AB34IWD3</accession>
<dbReference type="GO" id="GO:0016757">
    <property type="term" value="F:glycosyltransferase activity"/>
    <property type="evidence" value="ECO:0007669"/>
    <property type="project" value="UniProtKB-KW"/>
</dbReference>
<dbReference type="PANTHER" id="PTHR31306">
    <property type="entry name" value="ALPHA-1,6-MANNOSYLTRANSFERASE MNN11-RELATED"/>
    <property type="match status" value="1"/>
</dbReference>
<organism evidence="5 6">
    <name type="scientific">Prymnesium parvum</name>
    <name type="common">Toxic golden alga</name>
    <dbReference type="NCBI Taxonomy" id="97485"/>
    <lineage>
        <taxon>Eukaryota</taxon>
        <taxon>Haptista</taxon>
        <taxon>Haptophyta</taxon>
        <taxon>Prymnesiophyceae</taxon>
        <taxon>Prymnesiales</taxon>
        <taxon>Prymnesiaceae</taxon>
        <taxon>Prymnesium</taxon>
    </lineage>
</organism>
<dbReference type="InterPro" id="IPR029044">
    <property type="entry name" value="Nucleotide-diphossugar_trans"/>
</dbReference>
<comment type="similarity">
    <text evidence="1">Belongs to the glycosyltransferase 34 family.</text>
</comment>
<keyword evidence="2" id="KW-0328">Glycosyltransferase</keyword>
<dbReference type="GO" id="GO:0000139">
    <property type="term" value="C:Golgi membrane"/>
    <property type="evidence" value="ECO:0007669"/>
    <property type="project" value="TreeGrafter"/>
</dbReference>
<keyword evidence="6" id="KW-1185">Reference proteome</keyword>
<gene>
    <name evidence="5" type="ORF">AB1Y20_008139</name>
</gene>
<comment type="caution">
    <text evidence="5">The sequence shown here is derived from an EMBL/GenBank/DDBJ whole genome shotgun (WGS) entry which is preliminary data.</text>
</comment>
<feature type="region of interest" description="Disordered" evidence="4">
    <location>
        <begin position="1"/>
        <end position="28"/>
    </location>
</feature>
<dbReference type="AlphaFoldDB" id="A0AB34IWD3"/>
<proteinExistence type="inferred from homology"/>
<sequence length="481" mass="54143">MHATRPSRSKASSPAIAAPRGKAPSAGRTQYELRQLPLVRSLGFSQLWVLSCPSPHGSRAQCSWNEKRAVAFAPRFTEHLSPEQRCGLRYPTLAAAKQACERHSWCDGVRPLASAECTRYSAAELRATRSSVHAELSRREAEAPRRAEHAVDLASEVKRLTAQAHARKARVARQRLRGVSLAEAHDRARHFAALGVSEREALHVLAGFPRFRGAAATPRPVGGRGCRGNLVMVESRDHRDLSKYYSQAVAINRAYALRHNYTFALLTPRAGPWLQSARTAKHSAVRGMPWCKVKALQWVVRQQRSAGAEAGCAWTIFLDSDSLVHRRDVPLADYLEEGAGSAEVVFLINTGVLFLRHTAWVEDFLEQWQQTHDSPACREYQFRSYVEQGCLERLLVRKDLHLLLPAGFKQRVALAPMPLFNSPWGSLIKHIWGGVGKEMRNHTFETALLTFAYQAKDSARRKRWNIRRFMPRSHELVDFPC</sequence>
<keyword evidence="3" id="KW-0808">Transferase</keyword>
<evidence type="ECO:0000256" key="1">
    <source>
        <dbReference type="ARBA" id="ARBA00005664"/>
    </source>
</evidence>
<evidence type="ECO:0000256" key="2">
    <source>
        <dbReference type="ARBA" id="ARBA00022676"/>
    </source>
</evidence>
<evidence type="ECO:0000313" key="6">
    <source>
        <dbReference type="Proteomes" id="UP001515480"/>
    </source>
</evidence>
<dbReference type="EMBL" id="JBGBPQ010000018">
    <property type="protein sequence ID" value="KAL1507293.1"/>
    <property type="molecule type" value="Genomic_DNA"/>
</dbReference>
<dbReference type="PANTHER" id="PTHR31306:SF4">
    <property type="entry name" value="ALPHA-1,2-GALACTOSYLTRANSFERASE"/>
    <property type="match status" value="1"/>
</dbReference>
<evidence type="ECO:0000256" key="3">
    <source>
        <dbReference type="ARBA" id="ARBA00022679"/>
    </source>
</evidence>
<dbReference type="InterPro" id="IPR008630">
    <property type="entry name" value="Glyco_trans_34"/>
</dbReference>
<evidence type="ECO:0000313" key="5">
    <source>
        <dbReference type="EMBL" id="KAL1507293.1"/>
    </source>
</evidence>
<name>A0AB34IWD3_PRYPA</name>
<evidence type="ECO:0008006" key="7">
    <source>
        <dbReference type="Google" id="ProtNLM"/>
    </source>
</evidence>
<dbReference type="Proteomes" id="UP001515480">
    <property type="component" value="Unassembled WGS sequence"/>
</dbReference>
<dbReference type="GO" id="GO:0006487">
    <property type="term" value="P:protein N-linked glycosylation"/>
    <property type="evidence" value="ECO:0007669"/>
    <property type="project" value="TreeGrafter"/>
</dbReference>